<comment type="pathway">
    <text evidence="1">Amino-acid degradation; L-proline degradation into L-glutamate; L-glutamate from L-proline: step 1/2.</text>
</comment>
<feature type="binding site" evidence="10">
    <location>
        <position position="133"/>
    </location>
    <ligand>
        <name>FAD</name>
        <dbReference type="ChEBI" id="CHEBI:57692"/>
    </ligand>
</feature>
<name>A0A927C5H4_9BACL</name>
<keyword evidence="5 10" id="KW-0274">FAD</keyword>
<feature type="binding site" evidence="9">
    <location>
        <position position="287"/>
    </location>
    <ligand>
        <name>substrate</name>
    </ligand>
</feature>
<comment type="cofactor">
    <cofactor evidence="10">
        <name>FAD</name>
        <dbReference type="ChEBI" id="CHEBI:57692"/>
    </cofactor>
    <text evidence="10">Binds 1 FAD per subunit.</text>
</comment>
<dbReference type="SUPFAM" id="SSF51730">
    <property type="entry name" value="FAD-linked oxidoreductase"/>
    <property type="match status" value="1"/>
</dbReference>
<dbReference type="RefSeq" id="WP_190926013.1">
    <property type="nucleotide sequence ID" value="NZ_JACXJA010000007.1"/>
</dbReference>
<feature type="binding site" evidence="9">
    <location>
        <position position="288"/>
    </location>
    <ligand>
        <name>substrate</name>
    </ligand>
</feature>
<evidence type="ECO:0000259" key="11">
    <source>
        <dbReference type="Pfam" id="PF01619"/>
    </source>
</evidence>
<organism evidence="12 13">
    <name type="scientific">Paenibacillus oceani</name>
    <dbReference type="NCBI Taxonomy" id="2772510"/>
    <lineage>
        <taxon>Bacteria</taxon>
        <taxon>Bacillati</taxon>
        <taxon>Bacillota</taxon>
        <taxon>Bacilli</taxon>
        <taxon>Bacillales</taxon>
        <taxon>Paenibacillaceae</taxon>
        <taxon>Paenibacillus</taxon>
    </lineage>
</organism>
<dbReference type="Pfam" id="PF01619">
    <property type="entry name" value="Pro_dh"/>
    <property type="match status" value="1"/>
</dbReference>
<feature type="binding site" evidence="10">
    <location>
        <position position="200"/>
    </location>
    <ligand>
        <name>FAD</name>
        <dbReference type="ChEBI" id="CHEBI:57692"/>
    </ligand>
</feature>
<feature type="binding site" evidence="9">
    <location>
        <position position="98"/>
    </location>
    <ligand>
        <name>substrate</name>
    </ligand>
</feature>
<dbReference type="InterPro" id="IPR015659">
    <property type="entry name" value="Proline_oxidase"/>
</dbReference>
<dbReference type="PANTHER" id="PTHR13914:SF0">
    <property type="entry name" value="PROLINE DEHYDROGENASE 1, MITOCHONDRIAL"/>
    <property type="match status" value="1"/>
</dbReference>
<feature type="binding site" evidence="10">
    <location>
        <begin position="186"/>
        <end position="188"/>
    </location>
    <ligand>
        <name>FAD</name>
        <dbReference type="ChEBI" id="CHEBI:57692"/>
    </ligand>
</feature>
<evidence type="ECO:0000313" key="12">
    <source>
        <dbReference type="EMBL" id="MBD2861733.1"/>
    </source>
</evidence>
<keyword evidence="6" id="KW-0560">Oxidoreductase</keyword>
<sequence>MERLMRNTLLYLSRNRLAHRTAKRFGLRLGASRFVAGVTVSEAIRAVTGLNEAGIEGTLDHLGEYVETKEAAAEAAEACLHTLDEIEKAGIRCNLSVKLTQLGLDFSAGDCRSHMRRIVGRAAEYGSFVRIDMEDYAHNEPAIELFQSLHNEFGGAVGLVLQAYLYKSEADLDRLAVYAPNVRLVKGAYKEPAEVAFPDKSDVDRNFIRLIEKQLRNGHYAAVATHDDRIIDSVIRFAKESGMPRSGFEFQMLYGIRPQRQRELAGLGYKMRVYVPFGRDWYGYFMRRLAERPANVSFVLKSMFKS</sequence>
<evidence type="ECO:0000256" key="10">
    <source>
        <dbReference type="PIRSR" id="PIRSR000196-2"/>
    </source>
</evidence>
<dbReference type="PIRSF" id="PIRSF000196">
    <property type="entry name" value="Pro_dehydrog"/>
    <property type="match status" value="1"/>
</dbReference>
<feature type="binding site" evidence="10">
    <location>
        <begin position="225"/>
        <end position="226"/>
    </location>
    <ligand>
        <name>FAD</name>
        <dbReference type="ChEBI" id="CHEBI:57692"/>
    </ligand>
</feature>
<dbReference type="InterPro" id="IPR002872">
    <property type="entry name" value="Proline_DH_dom"/>
</dbReference>
<evidence type="ECO:0000256" key="5">
    <source>
        <dbReference type="ARBA" id="ARBA00022827"/>
    </source>
</evidence>
<feature type="domain" description="Proline dehydrogenase" evidence="11">
    <location>
        <begin position="44"/>
        <end position="299"/>
    </location>
</feature>
<dbReference type="GO" id="GO:0004657">
    <property type="term" value="F:proline dehydrogenase activity"/>
    <property type="evidence" value="ECO:0007669"/>
    <property type="project" value="UniProtKB-EC"/>
</dbReference>
<comment type="catalytic activity">
    <reaction evidence="8">
        <text>L-proline + a quinone = (S)-1-pyrroline-5-carboxylate + a quinol + H(+)</text>
        <dbReference type="Rhea" id="RHEA:23784"/>
        <dbReference type="ChEBI" id="CHEBI:15378"/>
        <dbReference type="ChEBI" id="CHEBI:17388"/>
        <dbReference type="ChEBI" id="CHEBI:24646"/>
        <dbReference type="ChEBI" id="CHEBI:60039"/>
        <dbReference type="ChEBI" id="CHEBI:132124"/>
        <dbReference type="EC" id="1.5.5.2"/>
    </reaction>
</comment>
<dbReference type="GO" id="GO:0000166">
    <property type="term" value="F:nucleotide binding"/>
    <property type="evidence" value="ECO:0007669"/>
    <property type="project" value="UniProtKB-KW"/>
</dbReference>
<reference evidence="12" key="1">
    <citation type="submission" date="2020-09" db="EMBL/GenBank/DDBJ databases">
        <title>A novel bacterium of genus Paenibacillus, isolated from South China Sea.</title>
        <authorList>
            <person name="Huang H."/>
            <person name="Mo K."/>
            <person name="Hu Y."/>
        </authorList>
    </citation>
    <scope>NUCLEOTIDE SEQUENCE</scope>
    <source>
        <strain evidence="12">IB182363</strain>
    </source>
</reference>
<dbReference type="Gene3D" id="3.20.20.220">
    <property type="match status" value="1"/>
</dbReference>
<evidence type="ECO:0000256" key="8">
    <source>
        <dbReference type="ARBA" id="ARBA00048779"/>
    </source>
</evidence>
<dbReference type="EMBL" id="JACXJA010000007">
    <property type="protein sequence ID" value="MBD2861733.1"/>
    <property type="molecule type" value="Genomic_DNA"/>
</dbReference>
<dbReference type="GO" id="GO:0010133">
    <property type="term" value="P:L-proline catabolic process to L-glutamate"/>
    <property type="evidence" value="ECO:0007669"/>
    <property type="project" value="InterPro"/>
</dbReference>
<evidence type="ECO:0000256" key="9">
    <source>
        <dbReference type="PIRSR" id="PIRSR000196-1"/>
    </source>
</evidence>
<evidence type="ECO:0000256" key="3">
    <source>
        <dbReference type="ARBA" id="ARBA00022630"/>
    </source>
</evidence>
<comment type="caution">
    <text evidence="12">The sequence shown here is derived from an EMBL/GenBank/DDBJ whole genome shotgun (WGS) entry which is preliminary data.</text>
</comment>
<keyword evidence="13" id="KW-1185">Reference proteome</keyword>
<evidence type="ECO:0000256" key="4">
    <source>
        <dbReference type="ARBA" id="ARBA00022741"/>
    </source>
</evidence>
<dbReference type="EC" id="1.5.5.2" evidence="2"/>
<dbReference type="PANTHER" id="PTHR13914">
    <property type="entry name" value="PROLINE OXIDASE"/>
    <property type="match status" value="1"/>
</dbReference>
<feature type="binding site" evidence="10">
    <location>
        <position position="162"/>
    </location>
    <ligand>
        <name>FAD</name>
        <dbReference type="ChEBI" id="CHEBI:57692"/>
    </ligand>
</feature>
<evidence type="ECO:0000256" key="6">
    <source>
        <dbReference type="ARBA" id="ARBA00023002"/>
    </source>
</evidence>
<keyword evidence="7" id="KW-0642">Proline metabolism</keyword>
<evidence type="ECO:0000256" key="1">
    <source>
        <dbReference type="ARBA" id="ARBA00004739"/>
    </source>
</evidence>
<dbReference type="InterPro" id="IPR008219">
    <property type="entry name" value="PRODH_bac_arc"/>
</dbReference>
<gene>
    <name evidence="12" type="ORF">IDH45_07040</name>
</gene>
<evidence type="ECO:0000256" key="7">
    <source>
        <dbReference type="ARBA" id="ARBA00023062"/>
    </source>
</evidence>
<accession>A0A927C5H4</accession>
<keyword evidence="4 10" id="KW-0547">Nucleotide-binding</keyword>
<evidence type="ECO:0000256" key="2">
    <source>
        <dbReference type="ARBA" id="ARBA00012695"/>
    </source>
</evidence>
<dbReference type="AlphaFoldDB" id="A0A927C5H4"/>
<proteinExistence type="predicted"/>
<dbReference type="Proteomes" id="UP000639396">
    <property type="component" value="Unassembled WGS sequence"/>
</dbReference>
<evidence type="ECO:0000313" key="13">
    <source>
        <dbReference type="Proteomes" id="UP000639396"/>
    </source>
</evidence>
<protein>
    <recommendedName>
        <fullName evidence="2">proline dehydrogenase</fullName>
        <ecNumber evidence="2">1.5.5.2</ecNumber>
    </recommendedName>
</protein>
<keyword evidence="3" id="KW-0285">Flavoprotein</keyword>
<dbReference type="InterPro" id="IPR029041">
    <property type="entry name" value="FAD-linked_oxidoreductase-like"/>
</dbReference>